<protein>
    <submittedName>
        <fullName evidence="3">Uncharacterized protein</fullName>
    </submittedName>
</protein>
<feature type="compositionally biased region" description="Low complexity" evidence="1">
    <location>
        <begin position="175"/>
        <end position="189"/>
    </location>
</feature>
<dbReference type="Proteomes" id="UP000030763">
    <property type="component" value="Unassembled WGS sequence"/>
</dbReference>
<evidence type="ECO:0000256" key="2">
    <source>
        <dbReference type="SAM" id="Phobius"/>
    </source>
</evidence>
<proteinExistence type="predicted"/>
<feature type="compositionally biased region" description="Acidic residues" evidence="1">
    <location>
        <begin position="151"/>
        <end position="163"/>
    </location>
</feature>
<sequence>MSLCLLKPSFRVYISLCLLLLCIFTFFGCISSYAFTRKVARDNNNNIISSSILSSSSSNIGIGHLSPSLAAASKNSPFVFLEDQEGGETEKEGAGETAAESAAELPEGGEGEEAETAAGETAAETEAERRPPARKGGPPAAAAAGASAAAAEEEEGFEEEAEEERPIKKKPPPAAAEAPEAAAPEAAAAAAAPALPPAAAAPLAPVPVSEFTPQLGYSDGAELCYSVSCRSVLSGASPSLPIKGCKKSIKCGGCKPGGTPEGKCNEWKPPRQPEVLLRHGAYYGTKRLSRSGSIDLAIKWESESVPLDFSPCLLDVKQATLAGRELRETGNVRAFGFHRMVQLTLAVLRIPEEGAEIGPMPKISFGIKLNEGLGMSRAFSTVARPVVTPACFVPEHRSNVLTLQPQEASFVTGWFSVPKHKTYRLYPRNFTIRLFCQSVAECQLSQLSICARLSCPISSPDIEKEVAMAEEAMKHPVGPMPLAAPGAPAAGAGARGGSLLMQPQLQQQQQPRVQQVQFRGRYGVVPAWMLSSSPPQAGNWKILSVALAAVSFFLFF</sequence>
<dbReference type="RefSeq" id="XP_013338078.1">
    <property type="nucleotide sequence ID" value="XM_013482624.1"/>
</dbReference>
<gene>
    <name evidence="3" type="ORF">EMWEY_00041070</name>
</gene>
<feature type="region of interest" description="Disordered" evidence="1">
    <location>
        <begin position="84"/>
        <end position="189"/>
    </location>
</feature>
<reference evidence="3" key="1">
    <citation type="submission" date="2013-10" db="EMBL/GenBank/DDBJ databases">
        <title>Genomic analysis of the causative agents of coccidiosis in chickens.</title>
        <authorList>
            <person name="Reid A.J."/>
            <person name="Blake D."/>
            <person name="Billington K."/>
            <person name="Browne H."/>
            <person name="Dunn M."/>
            <person name="Hung S."/>
            <person name="Kawahara F."/>
            <person name="Miranda-Saavedra D."/>
            <person name="Mourier T."/>
            <person name="Nagra H."/>
            <person name="Otto T.D."/>
            <person name="Rawlings N."/>
            <person name="Sanchez A."/>
            <person name="Sanders M."/>
            <person name="Subramaniam C."/>
            <person name="Tay Y."/>
            <person name="Dear P."/>
            <person name="Doerig C."/>
            <person name="Gruber A."/>
            <person name="Parkinson J."/>
            <person name="Shirley M."/>
            <person name="Wan K.L."/>
            <person name="Berriman M."/>
            <person name="Tomley F."/>
            <person name="Pain A."/>
        </authorList>
    </citation>
    <scope>NUCLEOTIDE SEQUENCE [LARGE SCALE GENOMIC DNA]</scope>
    <source>
        <strain evidence="3">Weybridge</strain>
    </source>
</reference>
<accession>U6MED6</accession>
<keyword evidence="2" id="KW-1133">Transmembrane helix</keyword>
<dbReference type="PROSITE" id="PS51257">
    <property type="entry name" value="PROKAR_LIPOPROTEIN"/>
    <property type="match status" value="1"/>
</dbReference>
<evidence type="ECO:0000256" key="1">
    <source>
        <dbReference type="SAM" id="MobiDB-lite"/>
    </source>
</evidence>
<name>U6MED6_EIMMA</name>
<organism evidence="3 4">
    <name type="scientific">Eimeria maxima</name>
    <name type="common">Coccidian parasite</name>
    <dbReference type="NCBI Taxonomy" id="5804"/>
    <lineage>
        <taxon>Eukaryota</taxon>
        <taxon>Sar</taxon>
        <taxon>Alveolata</taxon>
        <taxon>Apicomplexa</taxon>
        <taxon>Conoidasida</taxon>
        <taxon>Coccidia</taxon>
        <taxon>Eucoccidiorida</taxon>
        <taxon>Eimeriorina</taxon>
        <taxon>Eimeriidae</taxon>
        <taxon>Eimeria</taxon>
    </lineage>
</organism>
<feature type="transmembrane region" description="Helical" evidence="2">
    <location>
        <begin position="12"/>
        <end position="35"/>
    </location>
</feature>
<evidence type="ECO:0000313" key="3">
    <source>
        <dbReference type="EMBL" id="CDJ61428.1"/>
    </source>
</evidence>
<dbReference type="OrthoDB" id="346982at2759"/>
<dbReference type="GeneID" id="25338093"/>
<keyword evidence="2" id="KW-0472">Membrane</keyword>
<dbReference type="EMBL" id="HG722085">
    <property type="protein sequence ID" value="CDJ61428.1"/>
    <property type="molecule type" value="Genomic_DNA"/>
</dbReference>
<dbReference type="OMA" id="ARCQAWK"/>
<reference evidence="3" key="2">
    <citation type="submission" date="2013-10" db="EMBL/GenBank/DDBJ databases">
        <authorList>
            <person name="Aslett M."/>
        </authorList>
    </citation>
    <scope>NUCLEOTIDE SEQUENCE [LARGE SCALE GENOMIC DNA]</scope>
    <source>
        <strain evidence="3">Weybridge</strain>
    </source>
</reference>
<evidence type="ECO:0000313" key="4">
    <source>
        <dbReference type="Proteomes" id="UP000030763"/>
    </source>
</evidence>
<dbReference type="VEuPathDB" id="ToxoDB:EMWEY_00041070"/>
<feature type="compositionally biased region" description="Low complexity" evidence="1">
    <location>
        <begin position="134"/>
        <end position="150"/>
    </location>
</feature>
<keyword evidence="2" id="KW-0812">Transmembrane</keyword>
<feature type="compositionally biased region" description="Low complexity" evidence="1">
    <location>
        <begin position="95"/>
        <end position="106"/>
    </location>
</feature>
<dbReference type="AlphaFoldDB" id="U6MED6"/>
<keyword evidence="4" id="KW-1185">Reference proteome</keyword>